<evidence type="ECO:0000259" key="19">
    <source>
        <dbReference type="Pfam" id="PF01433"/>
    </source>
</evidence>
<evidence type="ECO:0000256" key="10">
    <source>
        <dbReference type="ARBA" id="ARBA00023049"/>
    </source>
</evidence>
<keyword evidence="8" id="KW-0735">Signal-anchor</keyword>
<dbReference type="PANTHER" id="PTHR11533">
    <property type="entry name" value="PROTEASE M1 ZINC METALLOPROTEASE"/>
    <property type="match status" value="1"/>
</dbReference>
<feature type="signal peptide" evidence="18">
    <location>
        <begin position="1"/>
        <end position="20"/>
    </location>
</feature>
<evidence type="ECO:0000256" key="15">
    <source>
        <dbReference type="PIRSR" id="PIRSR634016-4"/>
    </source>
</evidence>
<evidence type="ECO:0000259" key="20">
    <source>
        <dbReference type="Pfam" id="PF11838"/>
    </source>
</evidence>
<keyword evidence="12" id="KW-0325">Glycoprotein</keyword>
<gene>
    <name evidence="22" type="ORF">fugu_003517</name>
</gene>
<feature type="domain" description="Aminopeptidase N-like N-terminal" evidence="21">
    <location>
        <begin position="196"/>
        <end position="266"/>
    </location>
</feature>
<keyword evidence="7 14" id="KW-0862">Zinc</keyword>
<evidence type="ECO:0000259" key="21">
    <source>
        <dbReference type="Pfam" id="PF17900"/>
    </source>
</evidence>
<evidence type="ECO:0000256" key="9">
    <source>
        <dbReference type="ARBA" id="ARBA00022989"/>
    </source>
</evidence>
<dbReference type="EC" id="3.4.11.-" evidence="16"/>
<name>A0A4Z2BA98_9TELE</name>
<dbReference type="PANTHER" id="PTHR11533:SF156">
    <property type="entry name" value="ENDOPLASMIC RETICULUM AMINOPEPTIDASE 1"/>
    <property type="match status" value="1"/>
</dbReference>
<feature type="domain" description="Peptidase M1 membrane alanine aminopeptidase" evidence="19">
    <location>
        <begin position="301"/>
        <end position="513"/>
    </location>
</feature>
<evidence type="ECO:0000256" key="7">
    <source>
        <dbReference type="ARBA" id="ARBA00022833"/>
    </source>
</evidence>
<protein>
    <recommendedName>
        <fullName evidence="16">Aminopeptidase</fullName>
        <ecNumber evidence="16">3.4.11.-</ecNumber>
    </recommendedName>
</protein>
<keyword evidence="4" id="KW-0812">Transmembrane</keyword>
<sequence>MLDSPPLLLLLLLFASPSGAQPPNPEQHKEVLISSSGQPFPWNHMRLPKTVSPLHYDLGIHPNLTTLDFTGVVRIQLQVHEDTGVIVLHAKQMQITEALLLAPEGERPLRVLEYPPFHQLALLSDTLLTRGRTYEVPAGLCRHLVRQLPWVLQKQLPHQQRGRQVRARLPLLQTSLRSFLGAEHGRWNVSFPFFRVLASTQFEATFARAAFPCFDEPAFKAKFTIRIIREPRHIAVSNMPTVKTVALPGGLLEDHFDTTVKMSTYLVAYIVSDFLSVSKTTQRGVKISVYAVPEKIDQTAFALDTAVRLLDFYEDYFDIPLSSSQTGSVEIWEEYLAAIPDFQSGAMENWGLTTYRETALLYDPDKSSPSDKLAITKVIAHELAHQWFGNLVTMEWWNDLWLNEGFAKFMEFISVNVTNPELHVDDFFLGKCFEAMEVDSLPSSHPVSTHVENPMQIQEIFDDVSYDKGACILNMLRDFVTPEAFEIGIIRYLRRFSYQNTVSRHLWESLTDLCSPDLLDKGDRKHTEFCSARNRPSGASKWYSGDELDVQAIMDTWTLQEGFPLVTVEVRGREVRLSQERYLKTDEPSLTDGFLWQIPLTYVTSASSTIRRFLLKTKTDVLYLPQEVDWVKFNVDMSGYYMVHYEGDGWNAIINLLQHNHTVLTSNDRASLVHDVFQLVSVGKVRLDTALELSLYLSRETETMAVTQGFQELVPLYKLMEKRDMAALENRMKSYIVDLFRGLIDRQEWTDSGSVSERVLRSYLLLFGSCQELPSLCGKSHPTLQRVEGLWWPHEMSVKSRMKVAMAFSPLQDKLTRMMEHSLRGEVMKLQDLPDVLVTISRNPHGYKLAWDFLRANWHTLIKKFDLGTSLVAYMVNGVTNQYSTTEMLDEVKLFFGSLTGGDGLGDEVHPADLRDHRGQHPLDGRAPPSSAGLAGQTQQPHGARGFIVAAVHEVTPPRRVLSQPSWEFNPKQTRS</sequence>
<dbReference type="GO" id="GO:0016020">
    <property type="term" value="C:membrane"/>
    <property type="evidence" value="ECO:0007669"/>
    <property type="project" value="UniProtKB-SubCell"/>
</dbReference>
<keyword evidence="3 16" id="KW-0645">Protease</keyword>
<dbReference type="Proteomes" id="UP000516260">
    <property type="component" value="Chromosome 4"/>
</dbReference>
<dbReference type="PRINTS" id="PR00756">
    <property type="entry name" value="ALADIPTASE"/>
</dbReference>
<feature type="site" description="Transition state stabilizer" evidence="15">
    <location>
        <position position="466"/>
    </location>
</feature>
<feature type="region of interest" description="Disordered" evidence="17">
    <location>
        <begin position="907"/>
        <end position="939"/>
    </location>
</feature>
<feature type="binding site" evidence="14">
    <location>
        <position position="385"/>
    </location>
    <ligand>
        <name>Zn(2+)</name>
        <dbReference type="ChEBI" id="CHEBI:29105"/>
        <note>catalytic</note>
    </ligand>
</feature>
<dbReference type="GO" id="GO:0006508">
    <property type="term" value="P:proteolysis"/>
    <property type="evidence" value="ECO:0007669"/>
    <property type="project" value="UniProtKB-KW"/>
</dbReference>
<evidence type="ECO:0000313" key="23">
    <source>
        <dbReference type="Proteomes" id="UP000516260"/>
    </source>
</evidence>
<dbReference type="GO" id="GO:0043171">
    <property type="term" value="P:peptide catabolic process"/>
    <property type="evidence" value="ECO:0007669"/>
    <property type="project" value="TreeGrafter"/>
</dbReference>
<comment type="caution">
    <text evidence="22">The sequence shown here is derived from an EMBL/GenBank/DDBJ whole genome shotgun (WGS) entry which is preliminary data.</text>
</comment>
<dbReference type="FunFam" id="2.60.40.1910:FF:000001">
    <property type="entry name" value="Leucyl-cystinyl aminopeptidase"/>
    <property type="match status" value="1"/>
</dbReference>
<dbReference type="GO" id="GO:0005615">
    <property type="term" value="C:extracellular space"/>
    <property type="evidence" value="ECO:0007669"/>
    <property type="project" value="TreeGrafter"/>
</dbReference>
<dbReference type="GO" id="GO:0042277">
    <property type="term" value="F:peptide binding"/>
    <property type="evidence" value="ECO:0007669"/>
    <property type="project" value="TreeGrafter"/>
</dbReference>
<evidence type="ECO:0000256" key="13">
    <source>
        <dbReference type="PIRSR" id="PIRSR634016-1"/>
    </source>
</evidence>
<feature type="chain" id="PRO_5021450812" description="Aminopeptidase" evidence="18">
    <location>
        <begin position="21"/>
        <end position="976"/>
    </location>
</feature>
<evidence type="ECO:0000256" key="17">
    <source>
        <dbReference type="SAM" id="MobiDB-lite"/>
    </source>
</evidence>
<feature type="binding site" evidence="14">
    <location>
        <position position="381"/>
    </location>
    <ligand>
        <name>Zn(2+)</name>
        <dbReference type="ChEBI" id="CHEBI:29105"/>
        <note>catalytic</note>
    </ligand>
</feature>
<keyword evidence="16" id="KW-0031">Aminopeptidase</keyword>
<keyword evidence="5 14" id="KW-0479">Metal-binding</keyword>
<keyword evidence="10 16" id="KW-0482">Metalloprotease</keyword>
<dbReference type="SUPFAM" id="SSF63737">
    <property type="entry name" value="Leukotriene A4 hydrolase N-terminal domain"/>
    <property type="match status" value="1"/>
</dbReference>
<dbReference type="GO" id="GO:0005737">
    <property type="term" value="C:cytoplasm"/>
    <property type="evidence" value="ECO:0007669"/>
    <property type="project" value="TreeGrafter"/>
</dbReference>
<evidence type="ECO:0000256" key="16">
    <source>
        <dbReference type="RuleBase" id="RU364040"/>
    </source>
</evidence>
<comment type="cofactor">
    <cofactor evidence="14 16">
        <name>Zn(2+)</name>
        <dbReference type="ChEBI" id="CHEBI:29105"/>
    </cofactor>
    <text evidence="14 16">Binds 1 zinc ion per subunit.</text>
</comment>
<comment type="subcellular location">
    <subcellularLocation>
        <location evidence="1">Membrane</location>
        <topology evidence="1">Single-pass type II membrane protein</topology>
    </subcellularLocation>
</comment>
<dbReference type="Gene3D" id="1.25.50.20">
    <property type="match status" value="1"/>
</dbReference>
<evidence type="ECO:0000256" key="3">
    <source>
        <dbReference type="ARBA" id="ARBA00022670"/>
    </source>
</evidence>
<dbReference type="SUPFAM" id="SSF55486">
    <property type="entry name" value="Metalloproteases ('zincins'), catalytic domain"/>
    <property type="match status" value="1"/>
</dbReference>
<dbReference type="InterPro" id="IPR050344">
    <property type="entry name" value="Peptidase_M1_aminopeptidases"/>
</dbReference>
<feature type="compositionally biased region" description="Basic and acidic residues" evidence="17">
    <location>
        <begin position="907"/>
        <end position="924"/>
    </location>
</feature>
<dbReference type="GO" id="GO:0008270">
    <property type="term" value="F:zinc ion binding"/>
    <property type="evidence" value="ECO:0007669"/>
    <property type="project" value="UniProtKB-UniRule"/>
</dbReference>
<dbReference type="CDD" id="cd09601">
    <property type="entry name" value="M1_APN-Q_like"/>
    <property type="match status" value="1"/>
</dbReference>
<evidence type="ECO:0000256" key="5">
    <source>
        <dbReference type="ARBA" id="ARBA00022723"/>
    </source>
</evidence>
<dbReference type="Gene3D" id="1.10.390.10">
    <property type="entry name" value="Neutral Protease Domain 2"/>
    <property type="match status" value="1"/>
</dbReference>
<comment type="similarity">
    <text evidence="2 16">Belongs to the peptidase M1 family.</text>
</comment>
<keyword evidence="11" id="KW-0472">Membrane</keyword>
<accession>A0A4Z2BA98</accession>
<dbReference type="Pfam" id="PF01433">
    <property type="entry name" value="Peptidase_M1"/>
    <property type="match status" value="1"/>
</dbReference>
<proteinExistence type="inferred from homology"/>
<organism evidence="22 23">
    <name type="scientific">Takifugu bimaculatus</name>
    <dbReference type="NCBI Taxonomy" id="433685"/>
    <lineage>
        <taxon>Eukaryota</taxon>
        <taxon>Metazoa</taxon>
        <taxon>Chordata</taxon>
        <taxon>Craniata</taxon>
        <taxon>Vertebrata</taxon>
        <taxon>Euteleostomi</taxon>
        <taxon>Actinopterygii</taxon>
        <taxon>Neopterygii</taxon>
        <taxon>Teleostei</taxon>
        <taxon>Neoteleostei</taxon>
        <taxon>Acanthomorphata</taxon>
        <taxon>Eupercaria</taxon>
        <taxon>Tetraodontiformes</taxon>
        <taxon>Tetradontoidea</taxon>
        <taxon>Tetraodontidae</taxon>
        <taxon>Takifugu</taxon>
    </lineage>
</organism>
<dbReference type="EMBL" id="SWLE01000017">
    <property type="protein sequence ID" value="TNM89283.1"/>
    <property type="molecule type" value="Genomic_DNA"/>
</dbReference>
<keyword evidence="23" id="KW-1185">Reference proteome</keyword>
<evidence type="ECO:0000256" key="11">
    <source>
        <dbReference type="ARBA" id="ARBA00023136"/>
    </source>
</evidence>
<dbReference type="Gene3D" id="1.10.3480.20">
    <property type="match status" value="1"/>
</dbReference>
<feature type="active site" description="Proton acceptor" evidence="13">
    <location>
        <position position="382"/>
    </location>
</feature>
<evidence type="ECO:0000256" key="4">
    <source>
        <dbReference type="ARBA" id="ARBA00022692"/>
    </source>
</evidence>
<dbReference type="Pfam" id="PF17900">
    <property type="entry name" value="Peptidase_M1_N"/>
    <property type="match status" value="2"/>
</dbReference>
<evidence type="ECO:0000256" key="6">
    <source>
        <dbReference type="ARBA" id="ARBA00022801"/>
    </source>
</evidence>
<feature type="binding site" evidence="14">
    <location>
        <position position="404"/>
    </location>
    <ligand>
        <name>Zn(2+)</name>
        <dbReference type="ChEBI" id="CHEBI:29105"/>
        <note>catalytic</note>
    </ligand>
</feature>
<dbReference type="Gene3D" id="2.60.40.1910">
    <property type="match status" value="1"/>
</dbReference>
<dbReference type="Pfam" id="PF11838">
    <property type="entry name" value="ERAP1_C"/>
    <property type="match status" value="2"/>
</dbReference>
<keyword evidence="9" id="KW-1133">Transmembrane helix</keyword>
<evidence type="ECO:0000256" key="14">
    <source>
        <dbReference type="PIRSR" id="PIRSR634016-3"/>
    </source>
</evidence>
<feature type="domain" description="Aminopeptidase N-like N-terminal" evidence="21">
    <location>
        <begin position="53"/>
        <end position="100"/>
    </location>
</feature>
<dbReference type="AlphaFoldDB" id="A0A4Z2BA98"/>
<dbReference type="InterPro" id="IPR027268">
    <property type="entry name" value="Peptidase_M4/M1_CTD_sf"/>
</dbReference>
<dbReference type="InterPro" id="IPR045357">
    <property type="entry name" value="Aminopeptidase_N-like_N"/>
</dbReference>
<evidence type="ECO:0000256" key="8">
    <source>
        <dbReference type="ARBA" id="ARBA00022968"/>
    </source>
</evidence>
<reference evidence="22 23" key="1">
    <citation type="submission" date="2019-04" db="EMBL/GenBank/DDBJ databases">
        <title>The sequence and de novo assembly of Takifugu bimaculatus genome using PacBio and Hi-C technologies.</title>
        <authorList>
            <person name="Xu P."/>
            <person name="Liu B."/>
            <person name="Zhou Z."/>
        </authorList>
    </citation>
    <scope>NUCLEOTIDE SEQUENCE [LARGE SCALE GENOMIC DNA]</scope>
    <source>
        <strain evidence="22">TB-2018</strain>
        <tissue evidence="22">Muscle</tissue>
    </source>
</reference>
<evidence type="ECO:0000256" key="1">
    <source>
        <dbReference type="ARBA" id="ARBA00004606"/>
    </source>
</evidence>
<dbReference type="InterPro" id="IPR042097">
    <property type="entry name" value="Aminopeptidase_N-like_N_sf"/>
</dbReference>
<dbReference type="InterPro" id="IPR001930">
    <property type="entry name" value="Peptidase_M1"/>
</dbReference>
<dbReference type="GO" id="GO:0070006">
    <property type="term" value="F:metalloaminopeptidase activity"/>
    <property type="evidence" value="ECO:0007669"/>
    <property type="project" value="TreeGrafter"/>
</dbReference>
<evidence type="ECO:0000256" key="18">
    <source>
        <dbReference type="SAM" id="SignalP"/>
    </source>
</evidence>
<evidence type="ECO:0000256" key="12">
    <source>
        <dbReference type="ARBA" id="ARBA00023180"/>
    </source>
</evidence>
<keyword evidence="18" id="KW-0732">Signal</keyword>
<dbReference type="InterPro" id="IPR034016">
    <property type="entry name" value="M1_APN-typ"/>
</dbReference>
<dbReference type="Gene3D" id="2.60.40.1730">
    <property type="entry name" value="tricorn interacting facor f3 domain"/>
    <property type="match status" value="1"/>
</dbReference>
<dbReference type="FunFam" id="1.10.390.10:FF:000016">
    <property type="entry name" value="Glutamyl aminopeptidase"/>
    <property type="match status" value="1"/>
</dbReference>
<evidence type="ECO:0000313" key="22">
    <source>
        <dbReference type="EMBL" id="TNM89283.1"/>
    </source>
</evidence>
<dbReference type="InterPro" id="IPR024571">
    <property type="entry name" value="ERAP1-like_C_dom"/>
</dbReference>
<evidence type="ECO:0000256" key="2">
    <source>
        <dbReference type="ARBA" id="ARBA00010136"/>
    </source>
</evidence>
<feature type="domain" description="ERAP1-like C-terminal" evidence="20">
    <location>
        <begin position="799"/>
        <end position="898"/>
    </location>
</feature>
<dbReference type="InterPro" id="IPR014782">
    <property type="entry name" value="Peptidase_M1_dom"/>
</dbReference>
<feature type="domain" description="ERAP1-like C-terminal" evidence="20">
    <location>
        <begin position="630"/>
        <end position="766"/>
    </location>
</feature>
<keyword evidence="6 16" id="KW-0378">Hydrolase</keyword>